<keyword evidence="4 7" id="KW-0812">Transmembrane</keyword>
<dbReference type="STRING" id="1720063.SAMN05216217_11659"/>
<evidence type="ECO:0000256" key="3">
    <source>
        <dbReference type="ARBA" id="ARBA00022475"/>
    </source>
</evidence>
<dbReference type="OrthoDB" id="7852837at2"/>
<gene>
    <name evidence="8" type="ORF">SAMN05216217_11659</name>
</gene>
<evidence type="ECO:0000256" key="2">
    <source>
        <dbReference type="ARBA" id="ARBA00006228"/>
    </source>
</evidence>
<dbReference type="Proteomes" id="UP000243629">
    <property type="component" value="Unassembled WGS sequence"/>
</dbReference>
<dbReference type="GO" id="GO:0008324">
    <property type="term" value="F:monoatomic cation transmembrane transporter activity"/>
    <property type="evidence" value="ECO:0007669"/>
    <property type="project" value="InterPro"/>
</dbReference>
<evidence type="ECO:0000256" key="5">
    <source>
        <dbReference type="ARBA" id="ARBA00022989"/>
    </source>
</evidence>
<dbReference type="InterPro" id="IPR002758">
    <property type="entry name" value="Cation_antiport_E"/>
</dbReference>
<sequence length="162" mass="18697">MEDSLVTYRRDGLYWLLASVLLWWLLAGHAGWYLGLPAALLASALAIRLHLPWPRLHWRRAPGLLLFFAWQLWRGGWDVARRAVHPRMPLDPAWVKLSLDCRNPQVQLLLSALVGLLPGTLASHVHKDCLHLHVLDQQQPWQPVVRQLERHLAALFGELRRC</sequence>
<evidence type="ECO:0000256" key="7">
    <source>
        <dbReference type="SAM" id="Phobius"/>
    </source>
</evidence>
<dbReference type="EMBL" id="FOUI01000016">
    <property type="protein sequence ID" value="SFM81073.1"/>
    <property type="molecule type" value="Genomic_DNA"/>
</dbReference>
<name>A0A1I4TX03_9GAMM</name>
<accession>A0A1I4TX03</accession>
<evidence type="ECO:0000256" key="4">
    <source>
        <dbReference type="ARBA" id="ARBA00022692"/>
    </source>
</evidence>
<keyword evidence="5 7" id="KW-1133">Transmembrane helix</keyword>
<dbReference type="GO" id="GO:0005886">
    <property type="term" value="C:plasma membrane"/>
    <property type="evidence" value="ECO:0007669"/>
    <property type="project" value="UniProtKB-SubCell"/>
</dbReference>
<dbReference type="RefSeq" id="WP_093478165.1">
    <property type="nucleotide sequence ID" value="NZ_FOUI01000016.1"/>
</dbReference>
<dbReference type="PANTHER" id="PTHR34584:SF1">
    <property type="entry name" value="NA(+)_H(+) ANTIPORTER SUBUNIT E1"/>
    <property type="match status" value="1"/>
</dbReference>
<dbReference type="Pfam" id="PF01899">
    <property type="entry name" value="MNHE"/>
    <property type="match status" value="1"/>
</dbReference>
<dbReference type="PANTHER" id="PTHR34584">
    <property type="entry name" value="NA(+)/H(+) ANTIPORTER SUBUNIT E1"/>
    <property type="match status" value="1"/>
</dbReference>
<keyword evidence="9" id="KW-1185">Reference proteome</keyword>
<evidence type="ECO:0000256" key="1">
    <source>
        <dbReference type="ARBA" id="ARBA00004651"/>
    </source>
</evidence>
<keyword evidence="3" id="KW-1003">Cell membrane</keyword>
<comment type="subcellular location">
    <subcellularLocation>
        <location evidence="1">Cell membrane</location>
        <topology evidence="1">Multi-pass membrane protein</topology>
    </subcellularLocation>
</comment>
<comment type="similarity">
    <text evidence="2">Belongs to the CPA3 antiporters (TC 2.A.63) subunit E family.</text>
</comment>
<protein>
    <submittedName>
        <fullName evidence="8">Multicomponent Na+:H+ antiporter subunit E</fullName>
    </submittedName>
</protein>
<dbReference type="AlphaFoldDB" id="A0A1I4TX03"/>
<proteinExistence type="inferred from homology"/>
<evidence type="ECO:0000313" key="9">
    <source>
        <dbReference type="Proteomes" id="UP000243629"/>
    </source>
</evidence>
<organism evidence="8 9">
    <name type="scientific">Halopseudomonas yangmingensis</name>
    <dbReference type="NCBI Taxonomy" id="1720063"/>
    <lineage>
        <taxon>Bacteria</taxon>
        <taxon>Pseudomonadati</taxon>
        <taxon>Pseudomonadota</taxon>
        <taxon>Gammaproteobacteria</taxon>
        <taxon>Pseudomonadales</taxon>
        <taxon>Pseudomonadaceae</taxon>
        <taxon>Halopseudomonas</taxon>
    </lineage>
</organism>
<evidence type="ECO:0000313" key="8">
    <source>
        <dbReference type="EMBL" id="SFM81073.1"/>
    </source>
</evidence>
<feature type="transmembrane region" description="Helical" evidence="7">
    <location>
        <begin position="12"/>
        <end position="27"/>
    </location>
</feature>
<keyword evidence="6 7" id="KW-0472">Membrane</keyword>
<evidence type="ECO:0000256" key="6">
    <source>
        <dbReference type="ARBA" id="ARBA00023136"/>
    </source>
</evidence>
<reference evidence="9" key="1">
    <citation type="submission" date="2016-10" db="EMBL/GenBank/DDBJ databases">
        <authorList>
            <person name="Varghese N."/>
            <person name="Submissions S."/>
        </authorList>
    </citation>
    <scope>NUCLEOTIDE SEQUENCE [LARGE SCALE GENOMIC DNA]</scope>
    <source>
        <strain evidence="9">DSM 24213</strain>
    </source>
</reference>